<gene>
    <name evidence="2" type="ORF">HaLaN_10311</name>
</gene>
<feature type="region of interest" description="Disordered" evidence="1">
    <location>
        <begin position="1"/>
        <end position="55"/>
    </location>
</feature>
<dbReference type="GO" id="GO:0000340">
    <property type="term" value="F:RNA 7-methylguanosine cap binding"/>
    <property type="evidence" value="ECO:0007669"/>
    <property type="project" value="InterPro"/>
</dbReference>
<dbReference type="GO" id="GO:0003729">
    <property type="term" value="F:mRNA binding"/>
    <property type="evidence" value="ECO:0007669"/>
    <property type="project" value="InterPro"/>
</dbReference>
<sequence>MPVADLGPGESAEVKAGVEPADAPELQPVQFTLKEQSKPSVLEKEREKHRRRAERFEAQYVEPARSRKELALEGKKERLGQRGFATGIDVFAKEEIDKRTARAARFNLTEPSPLQQYRPPPHELAKAARARKWGTQYQPHGVVAAVKLTQPLHLTTHIRAQNRLPTPQAAHMPMQLHAGLANAGYAGRQCKACGWARPRCLLLVGCAAADLFESRQEVAADEPRRKDAVYLYGVDTMSTGDCLNYFKNYGPTFVEWINDSACVVMFRDSGSAQRAMAGVGYPLPATEMTGESSAGLDPTDPANMPFFWHKGKDFMKGGTAVSLIYRMAT</sequence>
<organism evidence="2 3">
    <name type="scientific">Haematococcus lacustris</name>
    <name type="common">Green alga</name>
    <name type="synonym">Haematococcus pluvialis</name>
    <dbReference type="NCBI Taxonomy" id="44745"/>
    <lineage>
        <taxon>Eukaryota</taxon>
        <taxon>Viridiplantae</taxon>
        <taxon>Chlorophyta</taxon>
        <taxon>core chlorophytes</taxon>
        <taxon>Chlorophyceae</taxon>
        <taxon>CS clade</taxon>
        <taxon>Chlamydomonadales</taxon>
        <taxon>Haematococcaceae</taxon>
        <taxon>Haematococcus</taxon>
    </lineage>
</organism>
<dbReference type="PANTHER" id="PTHR16291">
    <property type="entry name" value="NUCLEAR CAP-BINDING PROTEIN SUBUNIT 3"/>
    <property type="match status" value="1"/>
</dbReference>
<keyword evidence="3" id="KW-1185">Reference proteome</keyword>
<dbReference type="PANTHER" id="PTHR16291:SF0">
    <property type="entry name" value="NUCLEAR CAP-BINDING PROTEIN SUBUNIT 3"/>
    <property type="match status" value="1"/>
</dbReference>
<protein>
    <submittedName>
        <fullName evidence="2">Uncharacterized protein</fullName>
    </submittedName>
</protein>
<dbReference type="Proteomes" id="UP000485058">
    <property type="component" value="Unassembled WGS sequence"/>
</dbReference>
<dbReference type="InterPro" id="IPR019416">
    <property type="entry name" value="NCBP3"/>
</dbReference>
<evidence type="ECO:0000313" key="2">
    <source>
        <dbReference type="EMBL" id="GFH14284.1"/>
    </source>
</evidence>
<feature type="non-terminal residue" evidence="2">
    <location>
        <position position="1"/>
    </location>
</feature>
<dbReference type="GO" id="GO:0005634">
    <property type="term" value="C:nucleus"/>
    <property type="evidence" value="ECO:0007669"/>
    <property type="project" value="TreeGrafter"/>
</dbReference>
<comment type="caution">
    <text evidence="2">The sequence shown here is derived from an EMBL/GenBank/DDBJ whole genome shotgun (WGS) entry which is preliminary data.</text>
</comment>
<feature type="compositionally biased region" description="Basic and acidic residues" evidence="1">
    <location>
        <begin position="35"/>
        <end position="46"/>
    </location>
</feature>
<dbReference type="EMBL" id="BLLF01000709">
    <property type="protein sequence ID" value="GFH14284.1"/>
    <property type="molecule type" value="Genomic_DNA"/>
</dbReference>
<evidence type="ECO:0000256" key="1">
    <source>
        <dbReference type="SAM" id="MobiDB-lite"/>
    </source>
</evidence>
<accession>A0A699Z5U2</accession>
<feature type="non-terminal residue" evidence="2">
    <location>
        <position position="329"/>
    </location>
</feature>
<proteinExistence type="predicted"/>
<evidence type="ECO:0000313" key="3">
    <source>
        <dbReference type="Proteomes" id="UP000485058"/>
    </source>
</evidence>
<name>A0A699Z5U2_HAELA</name>
<reference evidence="2 3" key="1">
    <citation type="submission" date="2020-02" db="EMBL/GenBank/DDBJ databases">
        <title>Draft genome sequence of Haematococcus lacustris strain NIES-144.</title>
        <authorList>
            <person name="Morimoto D."/>
            <person name="Nakagawa S."/>
            <person name="Yoshida T."/>
            <person name="Sawayama S."/>
        </authorList>
    </citation>
    <scope>NUCLEOTIDE SEQUENCE [LARGE SCALE GENOMIC DNA]</scope>
    <source>
        <strain evidence="2 3">NIES-144</strain>
    </source>
</reference>
<dbReference type="Pfam" id="PF10309">
    <property type="entry name" value="NCBP3"/>
    <property type="match status" value="1"/>
</dbReference>
<dbReference type="AlphaFoldDB" id="A0A699Z5U2"/>